<reference evidence="2 3" key="1">
    <citation type="submission" date="2014-08" db="EMBL/GenBank/DDBJ databases">
        <title>Porphyromonas cangingivalis strain:COT-109_OH1386 Genome sequencing.</title>
        <authorList>
            <person name="Wallis C."/>
            <person name="Deusch O."/>
            <person name="O'Flynn C."/>
            <person name="Davis I."/>
            <person name="Jospin G."/>
            <person name="Darling A.E."/>
            <person name="Coil D.A."/>
            <person name="Alexiev A."/>
            <person name="Horsfall A."/>
            <person name="Kirkwood N."/>
            <person name="Harris S."/>
            <person name="Eisen J.A."/>
        </authorList>
    </citation>
    <scope>NUCLEOTIDE SEQUENCE [LARGE SCALE GENOMIC DNA]</scope>
    <source>
        <strain evidence="3">COT-109 OH1386</strain>
    </source>
</reference>
<protein>
    <submittedName>
        <fullName evidence="2">Uncharacterized protein</fullName>
    </submittedName>
</protein>
<evidence type="ECO:0000256" key="1">
    <source>
        <dbReference type="SAM" id="Phobius"/>
    </source>
</evidence>
<name>A0A0A2EVH5_PORCN</name>
<dbReference type="AlphaFoldDB" id="A0A0A2EVH5"/>
<dbReference type="Proteomes" id="UP000030125">
    <property type="component" value="Unassembled WGS sequence"/>
</dbReference>
<accession>A0A0A2EVH5</accession>
<evidence type="ECO:0000313" key="3">
    <source>
        <dbReference type="Proteomes" id="UP000030125"/>
    </source>
</evidence>
<comment type="caution">
    <text evidence="2">The sequence shown here is derived from an EMBL/GenBank/DDBJ whole genome shotgun (WGS) entry which is preliminary data.</text>
</comment>
<organism evidence="2 3">
    <name type="scientific">Porphyromonas cangingivalis</name>
    <dbReference type="NCBI Taxonomy" id="36874"/>
    <lineage>
        <taxon>Bacteria</taxon>
        <taxon>Pseudomonadati</taxon>
        <taxon>Bacteroidota</taxon>
        <taxon>Bacteroidia</taxon>
        <taxon>Bacteroidales</taxon>
        <taxon>Porphyromonadaceae</taxon>
        <taxon>Porphyromonas</taxon>
    </lineage>
</organism>
<proteinExistence type="predicted"/>
<dbReference type="EMBL" id="JQJD01000005">
    <property type="protein sequence ID" value="KGN82908.1"/>
    <property type="molecule type" value="Genomic_DNA"/>
</dbReference>
<evidence type="ECO:0000313" key="2">
    <source>
        <dbReference type="EMBL" id="KGN82908.1"/>
    </source>
</evidence>
<keyword evidence="3" id="KW-1185">Reference proteome</keyword>
<keyword evidence="1" id="KW-0472">Membrane</keyword>
<keyword evidence="1" id="KW-1133">Transmembrane helix</keyword>
<sequence>MKSIEKSQTPKNKKMTIKIILLAVFVYLAIYTIIEEGPDIVRSISEGRLPNFIVDMRDGFTDGYNGYPPRY</sequence>
<feature type="transmembrane region" description="Helical" evidence="1">
    <location>
        <begin position="15"/>
        <end position="34"/>
    </location>
</feature>
<keyword evidence="1" id="KW-0812">Transmembrane</keyword>
<gene>
    <name evidence="2" type="ORF">HQ35_01500</name>
</gene>